<dbReference type="AlphaFoldDB" id="A0A401UB95"/>
<dbReference type="EMBL" id="BHXQ01000004">
    <property type="protein sequence ID" value="GCC52155.1"/>
    <property type="molecule type" value="Genomic_DNA"/>
</dbReference>
<keyword evidence="8" id="KW-1185">Reference proteome</keyword>
<evidence type="ECO:0000256" key="5">
    <source>
        <dbReference type="SAM" id="Phobius"/>
    </source>
</evidence>
<dbReference type="RefSeq" id="WP_127122801.1">
    <property type="nucleotide sequence ID" value="NZ_BHXQ01000004.1"/>
</dbReference>
<dbReference type="GO" id="GO:0016020">
    <property type="term" value="C:membrane"/>
    <property type="evidence" value="ECO:0007669"/>
    <property type="project" value="UniProtKB-SubCell"/>
</dbReference>
<dbReference type="Proteomes" id="UP000288227">
    <property type="component" value="Unassembled WGS sequence"/>
</dbReference>
<keyword evidence="2 5" id="KW-0812">Transmembrane</keyword>
<feature type="transmembrane region" description="Helical" evidence="5">
    <location>
        <begin position="50"/>
        <end position="80"/>
    </location>
</feature>
<evidence type="ECO:0000313" key="8">
    <source>
        <dbReference type="Proteomes" id="UP000288227"/>
    </source>
</evidence>
<organism evidence="7 8">
    <name type="scientific">Chryseotalea sanaruensis</name>
    <dbReference type="NCBI Taxonomy" id="2482724"/>
    <lineage>
        <taxon>Bacteria</taxon>
        <taxon>Pseudomonadati</taxon>
        <taxon>Bacteroidota</taxon>
        <taxon>Cytophagia</taxon>
        <taxon>Cytophagales</taxon>
        <taxon>Chryseotaleaceae</taxon>
        <taxon>Chryseotalea</taxon>
    </lineage>
</organism>
<proteinExistence type="predicted"/>
<gene>
    <name evidence="7" type="ORF">SanaruYs_23910</name>
</gene>
<evidence type="ECO:0000313" key="7">
    <source>
        <dbReference type="EMBL" id="GCC52155.1"/>
    </source>
</evidence>
<sequence length="368" mass="42327">MFQKIADQLSRFFVGGLFIFSGLIKLNDPVGTKIKLEEYFEVFASDFGSFFHWFIPYSLEIAMFLIVLELVLGVAVLIYYRMNLTSIMLLLLMVFFTFLTFYSAYFNKVTDCGCFGDAIKLTPWESFTKDVILMFPVLHLFWYRKKYQSVFYSKEGHIIIASFTALFLFLGVYAIRHLPFIDFRAYRIGNNIPEQMQPQEQPIIEYVFEKDGEEVASQKFLPATEGYTYKSSRVLNEDKTMAKITDYAVTDVDGNDVTQLTFEGVKLLFIIGDVNKASTANIEAIQKLVKELEGKVNMMVLTSSTSEQFEAFRHEHQLAVPYFFTDATVLKTIIRSNPGITLWKNGTVVDMWHHNDTPEASTILELAQ</sequence>
<feature type="transmembrane region" description="Helical" evidence="5">
    <location>
        <begin position="12"/>
        <end position="30"/>
    </location>
</feature>
<name>A0A401UB95_9BACT</name>
<evidence type="ECO:0000259" key="6">
    <source>
        <dbReference type="Pfam" id="PF07291"/>
    </source>
</evidence>
<dbReference type="Pfam" id="PF07291">
    <property type="entry name" value="MauE"/>
    <property type="match status" value="1"/>
</dbReference>
<reference evidence="7 8" key="1">
    <citation type="submission" date="2018-11" db="EMBL/GenBank/DDBJ databases">
        <title>Chryseotalea sanarue gen. nov., sp., nov., a member of the family Cytophagaceae, isolated from a brackish lake in Hamamatsu Japan.</title>
        <authorList>
            <person name="Maejima Y."/>
            <person name="Iino T."/>
            <person name="Muraguchi Y."/>
            <person name="Fukuda K."/>
            <person name="Ohkuma M."/>
            <person name="Moriuchi R."/>
            <person name="Dohra H."/>
            <person name="Kimbara K."/>
            <person name="Shintani M."/>
        </authorList>
    </citation>
    <scope>NUCLEOTIDE SEQUENCE [LARGE SCALE GENOMIC DNA]</scope>
    <source>
        <strain evidence="7 8">Ys</strain>
    </source>
</reference>
<dbReference type="GO" id="GO:0030416">
    <property type="term" value="P:methylamine metabolic process"/>
    <property type="evidence" value="ECO:0007669"/>
    <property type="project" value="InterPro"/>
</dbReference>
<evidence type="ECO:0000256" key="2">
    <source>
        <dbReference type="ARBA" id="ARBA00022692"/>
    </source>
</evidence>
<feature type="transmembrane region" description="Helical" evidence="5">
    <location>
        <begin position="126"/>
        <end position="144"/>
    </location>
</feature>
<feature type="domain" description="Methylamine utilisation protein MauE" evidence="6">
    <location>
        <begin position="6"/>
        <end position="142"/>
    </location>
</feature>
<dbReference type="InterPro" id="IPR009908">
    <property type="entry name" value="Methylamine_util_MauE"/>
</dbReference>
<keyword evidence="4 5" id="KW-0472">Membrane</keyword>
<feature type="transmembrane region" description="Helical" evidence="5">
    <location>
        <begin position="87"/>
        <end position="106"/>
    </location>
</feature>
<comment type="caution">
    <text evidence="7">The sequence shown here is derived from an EMBL/GenBank/DDBJ whole genome shotgun (WGS) entry which is preliminary data.</text>
</comment>
<dbReference type="NCBIfam" id="NF045576">
    <property type="entry name" value="BT_3928_fam"/>
    <property type="match status" value="1"/>
</dbReference>
<evidence type="ECO:0000256" key="4">
    <source>
        <dbReference type="ARBA" id="ARBA00023136"/>
    </source>
</evidence>
<protein>
    <recommendedName>
        <fullName evidence="6">Methylamine utilisation protein MauE domain-containing protein</fullName>
    </recommendedName>
</protein>
<keyword evidence="3 5" id="KW-1133">Transmembrane helix</keyword>
<accession>A0A401UB95</accession>
<feature type="transmembrane region" description="Helical" evidence="5">
    <location>
        <begin position="156"/>
        <end position="175"/>
    </location>
</feature>
<evidence type="ECO:0000256" key="3">
    <source>
        <dbReference type="ARBA" id="ARBA00022989"/>
    </source>
</evidence>
<dbReference type="OrthoDB" id="9809429at2"/>
<evidence type="ECO:0000256" key="1">
    <source>
        <dbReference type="ARBA" id="ARBA00004141"/>
    </source>
</evidence>
<comment type="subcellular location">
    <subcellularLocation>
        <location evidence="1">Membrane</location>
        <topology evidence="1">Multi-pass membrane protein</topology>
    </subcellularLocation>
</comment>